<gene>
    <name evidence="1" type="ORF">PRIO_4919</name>
</gene>
<dbReference type="AlphaFoldDB" id="A0A0E4HDH7"/>
<name>A0A0E4HDH7_9BACL</name>
<reference evidence="2" key="1">
    <citation type="submission" date="2015-03" db="EMBL/GenBank/DDBJ databases">
        <authorList>
            <person name="Wibberg D."/>
        </authorList>
    </citation>
    <scope>NUCLEOTIDE SEQUENCE [LARGE SCALE GENOMIC DNA]</scope>
</reference>
<proteinExistence type="predicted"/>
<protein>
    <submittedName>
        <fullName evidence="1">Uncharacterized protein</fullName>
    </submittedName>
</protein>
<accession>A0A0E4HDH7</accession>
<organism evidence="1 2">
    <name type="scientific">Paenibacillus riograndensis SBR5</name>
    <dbReference type="NCBI Taxonomy" id="1073571"/>
    <lineage>
        <taxon>Bacteria</taxon>
        <taxon>Bacillati</taxon>
        <taxon>Bacillota</taxon>
        <taxon>Bacilli</taxon>
        <taxon>Bacillales</taxon>
        <taxon>Paenibacillaceae</taxon>
        <taxon>Paenibacillus</taxon>
        <taxon>Paenibacillus sonchi group</taxon>
    </lineage>
</organism>
<evidence type="ECO:0000313" key="2">
    <source>
        <dbReference type="Proteomes" id="UP000033163"/>
    </source>
</evidence>
<dbReference type="KEGG" id="pri:PRIO_4919"/>
<dbReference type="Proteomes" id="UP000033163">
    <property type="component" value="Chromosome I"/>
</dbReference>
<dbReference type="HOGENOM" id="CLU_2331132_0_0_9"/>
<dbReference type="EMBL" id="LN831776">
    <property type="protein sequence ID" value="CQR57321.1"/>
    <property type="molecule type" value="Genomic_DNA"/>
</dbReference>
<sequence>MAAFCCIKCNRTKPTGITPQCLILNSNSSRGTVPPETGASVNHCCMWRTKKPLHKKRHMLLYLLTQLFNFFQGEACDLGNQLIIHTLCNHAASYFLFT</sequence>
<evidence type="ECO:0000313" key="1">
    <source>
        <dbReference type="EMBL" id="CQR57321.1"/>
    </source>
</evidence>
<dbReference type="PATRIC" id="fig|1073571.4.peg.5282"/>